<organism evidence="1 2">
    <name type="scientific">Streptococcus pneumoniae</name>
    <dbReference type="NCBI Taxonomy" id="1313"/>
    <lineage>
        <taxon>Bacteria</taxon>
        <taxon>Bacillati</taxon>
        <taxon>Bacillota</taxon>
        <taxon>Bacilli</taxon>
        <taxon>Lactobacillales</taxon>
        <taxon>Streptococcaceae</taxon>
        <taxon>Streptococcus</taxon>
    </lineage>
</organism>
<dbReference type="GO" id="GO:0004386">
    <property type="term" value="F:helicase activity"/>
    <property type="evidence" value="ECO:0007669"/>
    <property type="project" value="UniProtKB-KW"/>
</dbReference>
<keyword evidence="1" id="KW-0269">Exonuclease</keyword>
<gene>
    <name evidence="1" type="ORF">GM540_12965</name>
</gene>
<keyword evidence="1" id="KW-0347">Helicase</keyword>
<feature type="non-terminal residue" evidence="1">
    <location>
        <position position="1"/>
    </location>
</feature>
<keyword evidence="1" id="KW-0378">Hydrolase</keyword>
<keyword evidence="1" id="KW-0547">Nucleotide-binding</keyword>
<reference evidence="1 2" key="1">
    <citation type="submission" date="2019-11" db="EMBL/GenBank/DDBJ databases">
        <title>Growth characteristics of pneumococcus vary with the chemical composition of the capsule and with environmental conditions.</title>
        <authorList>
            <person name="Tothpal A."/>
            <person name="Desobry K."/>
            <person name="Joshi S."/>
            <person name="Wyllie A.L."/>
            <person name="Weinberger D.M."/>
        </authorList>
    </citation>
    <scope>NUCLEOTIDE SEQUENCE [LARGE SCALE GENOMIC DNA]</scope>
    <source>
        <strain evidence="2">pnumococcus19F</strain>
    </source>
</reference>
<keyword evidence="1" id="KW-0067">ATP-binding</keyword>
<dbReference type="GO" id="GO:0004527">
    <property type="term" value="F:exonuclease activity"/>
    <property type="evidence" value="ECO:0007669"/>
    <property type="project" value="UniProtKB-KW"/>
</dbReference>
<proteinExistence type="predicted"/>
<evidence type="ECO:0000313" key="2">
    <source>
        <dbReference type="Proteomes" id="UP000483094"/>
    </source>
</evidence>
<keyword evidence="1" id="KW-0540">Nuclease</keyword>
<name>A0A6G2DE63_STREE</name>
<evidence type="ECO:0000313" key="1">
    <source>
        <dbReference type="EMBL" id="MTV74856.1"/>
    </source>
</evidence>
<sequence>SKSFLKGFEKADFTSEKEKLTEQIKQALWDLESFFRYHLDNDAKEFAKAAYLENVQLILDEICSLNQESDSQAYQAVLARVVAISKEKNGRALTNASRKADLKPLADAYNEERKTQFAKLGQLSDQITIIDYQ</sequence>
<accession>A0A6G2DE63</accession>
<dbReference type="AlphaFoldDB" id="A0A6G2DE63"/>
<protein>
    <submittedName>
        <fullName evidence="1">Helicase-exonuclease AddAB subunit AddA</fullName>
    </submittedName>
</protein>
<feature type="non-terminal residue" evidence="1">
    <location>
        <position position="133"/>
    </location>
</feature>
<comment type="caution">
    <text evidence="1">The sequence shown here is derived from an EMBL/GenBank/DDBJ whole genome shotgun (WGS) entry which is preliminary data.</text>
</comment>
<dbReference type="Proteomes" id="UP000483094">
    <property type="component" value="Unassembled WGS sequence"/>
</dbReference>
<dbReference type="EMBL" id="WNHQ01001514">
    <property type="protein sequence ID" value="MTV74856.1"/>
    <property type="molecule type" value="Genomic_DNA"/>
</dbReference>